<reference evidence="3 4" key="1">
    <citation type="submission" date="2016-10" db="EMBL/GenBank/DDBJ databases">
        <authorList>
            <person name="de Groot N.N."/>
        </authorList>
    </citation>
    <scope>NUCLEOTIDE SEQUENCE [LARGE SCALE GENOMIC DNA]</scope>
    <source>
        <strain evidence="3 4">CGMCC 1.8925</strain>
    </source>
</reference>
<feature type="compositionally biased region" description="Low complexity" evidence="1">
    <location>
        <begin position="34"/>
        <end position="53"/>
    </location>
</feature>
<organism evidence="3 4">
    <name type="scientific">Paracoccus tibetensis</name>
    <dbReference type="NCBI Taxonomy" id="336292"/>
    <lineage>
        <taxon>Bacteria</taxon>
        <taxon>Pseudomonadati</taxon>
        <taxon>Pseudomonadota</taxon>
        <taxon>Alphaproteobacteria</taxon>
        <taxon>Rhodobacterales</taxon>
        <taxon>Paracoccaceae</taxon>
        <taxon>Paracoccus</taxon>
    </lineage>
</organism>
<dbReference type="AlphaFoldDB" id="A0A1G5DA98"/>
<feature type="signal peptide" evidence="2">
    <location>
        <begin position="1"/>
        <end position="21"/>
    </location>
</feature>
<evidence type="ECO:0000256" key="2">
    <source>
        <dbReference type="SAM" id="SignalP"/>
    </source>
</evidence>
<dbReference type="STRING" id="336292.SAMN05660710_00727"/>
<keyword evidence="4" id="KW-1185">Reference proteome</keyword>
<dbReference type="EMBL" id="FMVT01000002">
    <property type="protein sequence ID" value="SCY11605.1"/>
    <property type="molecule type" value="Genomic_DNA"/>
</dbReference>
<accession>A0A1G5DA98</accession>
<evidence type="ECO:0000313" key="4">
    <source>
        <dbReference type="Proteomes" id="UP000199502"/>
    </source>
</evidence>
<evidence type="ECO:0000256" key="1">
    <source>
        <dbReference type="SAM" id="MobiDB-lite"/>
    </source>
</evidence>
<proteinExistence type="predicted"/>
<keyword evidence="2" id="KW-0732">Signal</keyword>
<sequence>MSRLFVTVMVSAGLLAPAGLAQTAGIPAQGTDTAPLAEGAPAAAPATGRAASGKINLRNCPKHNMSNCRGVVMHRRGR</sequence>
<name>A0A1G5DA98_9RHOB</name>
<dbReference type="Proteomes" id="UP000199502">
    <property type="component" value="Unassembled WGS sequence"/>
</dbReference>
<evidence type="ECO:0000313" key="3">
    <source>
        <dbReference type="EMBL" id="SCY11605.1"/>
    </source>
</evidence>
<gene>
    <name evidence="3" type="ORF">SAMN05660710_00727</name>
</gene>
<feature type="chain" id="PRO_5011471630" evidence="2">
    <location>
        <begin position="22"/>
        <end position="78"/>
    </location>
</feature>
<feature type="region of interest" description="Disordered" evidence="1">
    <location>
        <begin position="25"/>
        <end position="58"/>
    </location>
</feature>
<protein>
    <submittedName>
        <fullName evidence="3">Uncharacterized protein</fullName>
    </submittedName>
</protein>